<name>B9XBA2_PEDPL</name>
<protein>
    <recommendedName>
        <fullName evidence="3">PhoPQ-activated pathogenicity-related protein PqaA type</fullName>
    </recommendedName>
</protein>
<dbReference type="STRING" id="320771.Cflav_PD5422"/>
<dbReference type="SUPFAM" id="SSF53474">
    <property type="entry name" value="alpha/beta-Hydrolases"/>
    <property type="match status" value="1"/>
</dbReference>
<dbReference type="ESTHER" id="9bact-b9xba2">
    <property type="family name" value="PhoPQ_related"/>
</dbReference>
<sequence length="451" mass="50875">MFDAHDMPLSIQRFPYRLLLLVALLHSSFLAPVRGGALEDYVGQADDSYSWKLINKQEKDGVTIAHIDLVSQKWRDTVWTHKLVVVRPKTVKSPDIGLLFITGNGNGDRQIPVLQMLAERAGAITAVITSVPNQPLYGGKSEDALIAYSFSKYLETGDKSWPLLFPMVKSAARGMDAVQAFSKQEFNQKMERFVVTGASKRGWTTWLTAAVDKRVVAIAPMVIDMLNMKAQTEWQRQVYGTESEQINDYKDADLLSHMNEPPMRELAKWVDPYSYRSRYNMPKLLLLGTNDPYWTVDSLRHYWNDLPGPKLIYQTPNAGHDLNGGKEAMQTLAAFYQMIADHQTLPQMNWNISYRTNDTASITVTVDQPVKSVQLWTAVSTNRDFRKDRWSNHQLKTVTTSGGTEATIERPKTGYEAFLVEAELTSSSGQTYKLSTEARVLPDTQPKTSAP</sequence>
<dbReference type="AlphaFoldDB" id="B9XBA2"/>
<dbReference type="Gene3D" id="3.40.50.1820">
    <property type="entry name" value="alpha/beta hydrolase"/>
    <property type="match status" value="1"/>
</dbReference>
<dbReference type="Proteomes" id="UP000003688">
    <property type="component" value="Unassembled WGS sequence"/>
</dbReference>
<dbReference type="EMBL" id="ABOX02000003">
    <property type="protein sequence ID" value="EEF62787.1"/>
    <property type="molecule type" value="Genomic_DNA"/>
</dbReference>
<proteinExistence type="predicted"/>
<evidence type="ECO:0000313" key="1">
    <source>
        <dbReference type="EMBL" id="EEF62787.1"/>
    </source>
</evidence>
<dbReference type="InterPro" id="IPR029058">
    <property type="entry name" value="AB_hydrolase_fold"/>
</dbReference>
<gene>
    <name evidence="1" type="ORF">Cflav_PD5422</name>
</gene>
<reference evidence="1 2" key="1">
    <citation type="journal article" date="2011" name="J. Bacteriol.">
        <title>Genome sequence of 'Pedosphaera parvula' Ellin514, an aerobic Verrucomicrobial isolate from pasture soil.</title>
        <authorList>
            <person name="Kant R."/>
            <person name="van Passel M.W."/>
            <person name="Sangwan P."/>
            <person name="Palva A."/>
            <person name="Lucas S."/>
            <person name="Copeland A."/>
            <person name="Lapidus A."/>
            <person name="Glavina Del Rio T."/>
            <person name="Dalin E."/>
            <person name="Tice H."/>
            <person name="Bruce D."/>
            <person name="Goodwin L."/>
            <person name="Pitluck S."/>
            <person name="Chertkov O."/>
            <person name="Larimer F.W."/>
            <person name="Land M.L."/>
            <person name="Hauser L."/>
            <person name="Brettin T.S."/>
            <person name="Detter J.C."/>
            <person name="Han S."/>
            <person name="de Vos W.M."/>
            <person name="Janssen P.H."/>
            <person name="Smidt H."/>
        </authorList>
    </citation>
    <scope>NUCLEOTIDE SEQUENCE [LARGE SCALE GENOMIC DNA]</scope>
    <source>
        <strain evidence="1 2">Ellin514</strain>
    </source>
</reference>
<keyword evidence="2" id="KW-1185">Reference proteome</keyword>
<evidence type="ECO:0008006" key="3">
    <source>
        <dbReference type="Google" id="ProtNLM"/>
    </source>
</evidence>
<accession>B9XBA2</accession>
<dbReference type="PANTHER" id="PTHR31497:SF0">
    <property type="entry name" value="AUTOCRINE PROLIFERATION REPRESSOR PROTEIN A"/>
    <property type="match status" value="1"/>
</dbReference>
<dbReference type="PANTHER" id="PTHR31497">
    <property type="entry name" value="AUTOCRINE PROLIFERATION REPRESSOR PROTEIN A"/>
    <property type="match status" value="1"/>
</dbReference>
<dbReference type="PIRSF" id="PIRSF014728">
    <property type="entry name" value="PqaA"/>
    <property type="match status" value="1"/>
</dbReference>
<evidence type="ECO:0000313" key="2">
    <source>
        <dbReference type="Proteomes" id="UP000003688"/>
    </source>
</evidence>
<dbReference type="InterPro" id="IPR009199">
    <property type="entry name" value="PhoPQ-act_pathogen-rel_PqaA"/>
</dbReference>
<dbReference type="Pfam" id="PF10142">
    <property type="entry name" value="PhoPQ_related"/>
    <property type="match status" value="1"/>
</dbReference>
<organism evidence="1 2">
    <name type="scientific">Pedosphaera parvula (strain Ellin514)</name>
    <dbReference type="NCBI Taxonomy" id="320771"/>
    <lineage>
        <taxon>Bacteria</taxon>
        <taxon>Pseudomonadati</taxon>
        <taxon>Verrucomicrobiota</taxon>
        <taxon>Pedosphaerae</taxon>
        <taxon>Pedosphaerales</taxon>
        <taxon>Pedosphaeraceae</taxon>
        <taxon>Pedosphaera</taxon>
    </lineage>
</organism>
<comment type="caution">
    <text evidence="1">The sequence shown here is derived from an EMBL/GenBank/DDBJ whole genome shotgun (WGS) entry which is preliminary data.</text>
</comment>